<feature type="region of interest" description="Disordered" evidence="1">
    <location>
        <begin position="411"/>
        <end position="437"/>
    </location>
</feature>
<feature type="region of interest" description="Disordered" evidence="1">
    <location>
        <begin position="668"/>
        <end position="709"/>
    </location>
</feature>
<feature type="region of interest" description="Disordered" evidence="1">
    <location>
        <begin position="576"/>
        <end position="600"/>
    </location>
</feature>
<feature type="region of interest" description="Disordered" evidence="1">
    <location>
        <begin position="1047"/>
        <end position="1070"/>
    </location>
</feature>
<keyword evidence="4" id="KW-1185">Reference proteome</keyword>
<feature type="compositionally biased region" description="Low complexity" evidence="1">
    <location>
        <begin position="487"/>
        <end position="509"/>
    </location>
</feature>
<feature type="region of interest" description="Disordered" evidence="1">
    <location>
        <begin position="1"/>
        <end position="21"/>
    </location>
</feature>
<dbReference type="RefSeq" id="XP_024342382.1">
    <property type="nucleotide sequence ID" value="XM_024478636.1"/>
</dbReference>
<keyword evidence="2" id="KW-0472">Membrane</keyword>
<evidence type="ECO:0000313" key="4">
    <source>
        <dbReference type="Proteomes" id="UP000194127"/>
    </source>
</evidence>
<dbReference type="Proteomes" id="UP000194127">
    <property type="component" value="Unassembled WGS sequence"/>
</dbReference>
<name>A0A1X6NAB2_9APHY</name>
<organism evidence="3 4">
    <name type="scientific">Postia placenta MAD-698-R-SB12</name>
    <dbReference type="NCBI Taxonomy" id="670580"/>
    <lineage>
        <taxon>Eukaryota</taxon>
        <taxon>Fungi</taxon>
        <taxon>Dikarya</taxon>
        <taxon>Basidiomycota</taxon>
        <taxon>Agaricomycotina</taxon>
        <taxon>Agaricomycetes</taxon>
        <taxon>Polyporales</taxon>
        <taxon>Adustoporiaceae</taxon>
        <taxon>Rhodonia</taxon>
    </lineage>
</organism>
<feature type="compositionally biased region" description="Polar residues" evidence="1">
    <location>
        <begin position="692"/>
        <end position="706"/>
    </location>
</feature>
<dbReference type="GeneID" id="36323586"/>
<dbReference type="OrthoDB" id="3210731at2759"/>
<accession>A0A1X6NAB2</accession>
<feature type="compositionally biased region" description="Polar residues" evidence="1">
    <location>
        <begin position="1049"/>
        <end position="1060"/>
    </location>
</feature>
<dbReference type="AlphaFoldDB" id="A0A1X6NAB2"/>
<evidence type="ECO:0000256" key="2">
    <source>
        <dbReference type="SAM" id="Phobius"/>
    </source>
</evidence>
<keyword evidence="2" id="KW-0812">Transmembrane</keyword>
<evidence type="ECO:0000313" key="3">
    <source>
        <dbReference type="EMBL" id="OSX65588.1"/>
    </source>
</evidence>
<proteinExistence type="predicted"/>
<evidence type="ECO:0000256" key="1">
    <source>
        <dbReference type="SAM" id="MobiDB-lite"/>
    </source>
</evidence>
<dbReference type="STRING" id="670580.A0A1X6NAB2"/>
<feature type="region of interest" description="Disordered" evidence="1">
    <location>
        <begin position="486"/>
        <end position="537"/>
    </location>
</feature>
<keyword evidence="2" id="KW-1133">Transmembrane helix</keyword>
<protein>
    <submittedName>
        <fullName evidence="3">Uncharacterized protein</fullName>
    </submittedName>
</protein>
<gene>
    <name evidence="3" type="ORF">POSPLADRAFT_1044919</name>
</gene>
<sequence>MPSSSRHARTASPPLTSTSYSNTLAAGQRLNVVTRLAIEGKSQRGSEGAAIRMYLKMSIPLDSITPGATLALFPEENLKILDSQVHPLDNNSVPYNFSSTTSPMLHRAARALNLPARSSSMYVPTPDSMSSSSASIPPLDNNYTGHILVSGYHVSYVLPREFPRREHESRSRRGASVMQFMASVDIWVPFLSSPPQAPYLRPLKLTSRKLSIPVPRCLSNHIKLRIFPPNPSAASSMASISSADEEGGAWELTSDPHVTRNTARLSRSHSYNNFADDESSDASTSAGFAEGCGIQGTFPCTDRIRMRWATPVKPGQVPEAADGRRRVGIREVKGDMTCGILGNKGKGWDRGSSGVLMKLEYTAVCKGVWFPGVATLLGMDVGLEAEDCDVSWAPGYEQRWAINGSTGFTGYAIDGPPKPASRPSTSRQSFADYPPPSIYVLPSTPDGKLAVNGHTQASQGYASNSPSPSLLRAPLPVQNVADYSFESSPVTTPTGSVSSLTSLTGPSSPERTRKKRSSSINGRYPGSDTDVDAEVDVRPPRAPITVHLNMNELLPPPRNAFTFSISGVVVVTHRNTPLTPESRRSSPRSRPPADSEIDEEPVTLPRFRIFYADKESISTVVRNEADRTSVDIYDPVSARSGGKKLRAVLHKGKDARCGTEAIRVAVHAAQTGPPNSRRHDSSDDSLDFSLGRTRTSGGMRSVSSTSRLREMSMMSSAKLQPQRDGALMIPTVTANVTPLLGEGTGFQNGYAVHVCLPAPADTDSDWLEFGLALPGMGASISDSKELSMRRGVAADGPPNIDIASVSLEGVPVRFQTSTVAKPQTGNTTLTFEETSGKEWISWVRVHVGEIGGGKVELIYLVKGQQQEPPADEEVKGKLYKKDKQKAVDTIPMDILLPSFALPVGQLQVDIFIREGYEITSLRTNMVEQQSTVRSRRLLGLSLSEFFYPRVRLCIAATPHPPSRQPRSYKTFSIGVLAATFLLLFGMVVMQRVDLQRSYTQLQVAKASAASYAAMLESNHSEPPETVTVTASATSVITASAHRWWLGTDSPVSNEPTTTPVETMGTPDPSTTTYATLSRAETAEMPTLTPSLLSPSNTPTNYAVMPPKDIVWSLGFNLPTIPIPHIDFSEAARTTVKTVVDGMGSLWQLFRKVVHYPLDPP</sequence>
<feature type="transmembrane region" description="Helical" evidence="2">
    <location>
        <begin position="971"/>
        <end position="989"/>
    </location>
</feature>
<dbReference type="EMBL" id="KZ110593">
    <property type="protein sequence ID" value="OSX65588.1"/>
    <property type="molecule type" value="Genomic_DNA"/>
</dbReference>
<reference evidence="3 4" key="1">
    <citation type="submission" date="2017-04" db="EMBL/GenBank/DDBJ databases">
        <title>Genome Sequence of the Model Brown-Rot Fungus Postia placenta SB12.</title>
        <authorList>
            <consortium name="DOE Joint Genome Institute"/>
            <person name="Gaskell J."/>
            <person name="Kersten P."/>
            <person name="Larrondo L.F."/>
            <person name="Canessa P."/>
            <person name="Martinez D."/>
            <person name="Hibbett D."/>
            <person name="Schmoll M."/>
            <person name="Kubicek C.P."/>
            <person name="Martinez A.T."/>
            <person name="Yadav J."/>
            <person name="Master E."/>
            <person name="Magnuson J.K."/>
            <person name="James T."/>
            <person name="Yaver D."/>
            <person name="Berka R."/>
            <person name="Labutti K."/>
            <person name="Lipzen A."/>
            <person name="Aerts A."/>
            <person name="Barry K."/>
            <person name="Henrissat B."/>
            <person name="Blanchette R."/>
            <person name="Grigoriev I."/>
            <person name="Cullen D."/>
        </authorList>
    </citation>
    <scope>NUCLEOTIDE SEQUENCE [LARGE SCALE GENOMIC DNA]</scope>
    <source>
        <strain evidence="3 4">MAD-698-R-SB12</strain>
    </source>
</reference>